<dbReference type="eggNOG" id="ENOG5032J2J">
    <property type="taxonomic scope" value="Bacteria"/>
</dbReference>
<name>W7Z8R9_9BACL</name>
<dbReference type="EMBL" id="BAVZ01000041">
    <property type="protein sequence ID" value="GAF10849.1"/>
    <property type="molecule type" value="Genomic_DNA"/>
</dbReference>
<keyword evidence="1" id="KW-0175">Coiled coil</keyword>
<evidence type="ECO:0000313" key="3">
    <source>
        <dbReference type="Proteomes" id="UP000019364"/>
    </source>
</evidence>
<dbReference type="OrthoDB" id="1864014at2"/>
<reference evidence="2 3" key="1">
    <citation type="journal article" date="2014" name="Genome Announc.">
        <title>Draft Genome Sequence of Paenibacillus pini JCM 16418T, Isolated from the Rhizosphere of Pine Tree.</title>
        <authorList>
            <person name="Yuki M."/>
            <person name="Oshima K."/>
            <person name="Suda W."/>
            <person name="Oshida Y."/>
            <person name="Kitamura K."/>
            <person name="Iida Y."/>
            <person name="Hattori M."/>
            <person name="Ohkuma M."/>
        </authorList>
    </citation>
    <scope>NUCLEOTIDE SEQUENCE [LARGE SCALE GENOMIC DNA]</scope>
    <source>
        <strain evidence="2 3">JCM 16418</strain>
    </source>
</reference>
<gene>
    <name evidence="2" type="ORF">JCM16418_5074</name>
</gene>
<feature type="coiled-coil region" evidence="1">
    <location>
        <begin position="336"/>
        <end position="366"/>
    </location>
</feature>
<organism evidence="2 3">
    <name type="scientific">Paenibacillus pini JCM 16418</name>
    <dbReference type="NCBI Taxonomy" id="1236976"/>
    <lineage>
        <taxon>Bacteria</taxon>
        <taxon>Bacillati</taxon>
        <taxon>Bacillota</taxon>
        <taxon>Bacilli</taxon>
        <taxon>Bacillales</taxon>
        <taxon>Paenibacillaceae</taxon>
        <taxon>Paenibacillus</taxon>
    </lineage>
</organism>
<dbReference type="AlphaFoldDB" id="W7Z8R9"/>
<dbReference type="Proteomes" id="UP000019364">
    <property type="component" value="Unassembled WGS sequence"/>
</dbReference>
<keyword evidence="3" id="KW-1185">Reference proteome</keyword>
<protein>
    <submittedName>
        <fullName evidence="2">Uncharacterized protein</fullName>
    </submittedName>
</protein>
<evidence type="ECO:0000256" key="1">
    <source>
        <dbReference type="SAM" id="Coils"/>
    </source>
</evidence>
<sequence>MVKGLTGRKKITIDRSDKEISSKKICSHCGETRNLSKDYYSSDNPLDSDGRIKMCKFCIKEYINYNDIETIKNILHQINKPFIQIKWDSATESSKNTKAINRDPFGIYMKILYLNYNGQGLTWKDSDEKTLIKEVTIEKQIINTHENEENSFLKNEYSDSDLKNKDDVLKMIGYDPFYSEPEIDKKNLYNKLVDFLDESTLEDNFKLPAVIEIVKSYSQIDKINSTISNILADVDKFASNVGGITSLVNAKEKMLKSILALAKDNGISVNHNNNKSKGSGTLSGIIKQLSEKGIESSEINIYDIETCEGMKQVADISNRSILEQLMLNENDYTEMIKDQKELIDVLRNKNNELEEENRKVKIALKSYEQ</sequence>
<dbReference type="STRING" id="1236976.JCM16418_5074"/>
<accession>W7Z8R9</accession>
<comment type="caution">
    <text evidence="2">The sequence shown here is derived from an EMBL/GenBank/DDBJ whole genome shotgun (WGS) entry which is preliminary data.</text>
</comment>
<proteinExistence type="predicted"/>
<evidence type="ECO:0000313" key="2">
    <source>
        <dbReference type="EMBL" id="GAF10849.1"/>
    </source>
</evidence>